<dbReference type="PANTHER" id="PTHR30290">
    <property type="entry name" value="PERIPLASMIC BINDING COMPONENT OF ABC TRANSPORTER"/>
    <property type="match status" value="1"/>
</dbReference>
<evidence type="ECO:0000256" key="3">
    <source>
        <dbReference type="ARBA" id="ARBA00022729"/>
    </source>
</evidence>
<feature type="domain" description="Solute-binding protein family 5" evidence="4">
    <location>
        <begin position="69"/>
        <end position="473"/>
    </location>
</feature>
<sequence length="577" mass="64385">MHGPPAHGAGFPHYDHVRADAPIGGTLTIPAYGSFDSFNPNIVLGVPAQGLGLVRESLMARSLDEPFTLYGLLAKSIDVAPDRTWVTFRLDERARFHDGSPVTPEDVLFSWRLLKDKGRPNLRLYYRAVVGADALDGRRVRFRFADGENRELPLILGLMPILAAHATDADSFDRPGLAPLLGSGPYRIKSWEPGREVRYRRVADYWGAGLAINRGRYNFDSIRFRYYRDQSVAFEDFKAGGHDFTLEGNPERWARGYDFPAAKDGRVRRLSFTHHRSAGMFGLAFNNRRAPFDATPVRRAIALAFDFDWINRAYFDGAMTRTTSFFENSKLAASGPASEAERALLARHVSPVPERLLAAPGPEAANGISSRRDRLLRAGRLLDEAGWRIVDGARQDGDGQPLAFEVLLNDPALKRVMLALAANLRRLGVTMRIRSVDSASYQQRLSEFDFDAIVYFWGQSLSPGTEQYHYWSQAAARTPGSRNYPGIESPLVDALIGEIVAARDRAGLVAATRALDRVLLAGAYVLPLYHDRIDRLAYWRSVGVPDRQPPYGLDMPSWWSRDAEARSPAGRENRAPD</sequence>
<evidence type="ECO:0000259" key="4">
    <source>
        <dbReference type="Pfam" id="PF00496"/>
    </source>
</evidence>
<dbReference type="GO" id="GO:0043190">
    <property type="term" value="C:ATP-binding cassette (ABC) transporter complex"/>
    <property type="evidence" value="ECO:0007669"/>
    <property type="project" value="InterPro"/>
</dbReference>
<keyword evidence="6" id="KW-1185">Reference proteome</keyword>
<dbReference type="Gene3D" id="3.40.190.10">
    <property type="entry name" value="Periplasmic binding protein-like II"/>
    <property type="match status" value="1"/>
</dbReference>
<dbReference type="GO" id="GO:0015833">
    <property type="term" value="P:peptide transport"/>
    <property type="evidence" value="ECO:0007669"/>
    <property type="project" value="TreeGrafter"/>
</dbReference>
<comment type="subcellular location">
    <subcellularLocation>
        <location evidence="1">Periplasm</location>
    </subcellularLocation>
</comment>
<dbReference type="AlphaFoldDB" id="A0A1Y5T829"/>
<evidence type="ECO:0000256" key="1">
    <source>
        <dbReference type="ARBA" id="ARBA00004418"/>
    </source>
</evidence>
<dbReference type="SUPFAM" id="SSF53850">
    <property type="entry name" value="Periplasmic binding protein-like II"/>
    <property type="match status" value="1"/>
</dbReference>
<evidence type="ECO:0000256" key="2">
    <source>
        <dbReference type="ARBA" id="ARBA00005695"/>
    </source>
</evidence>
<evidence type="ECO:0000313" key="6">
    <source>
        <dbReference type="Proteomes" id="UP000193200"/>
    </source>
</evidence>
<dbReference type="PIRSF" id="PIRSF002741">
    <property type="entry name" value="MppA"/>
    <property type="match status" value="1"/>
</dbReference>
<name>A0A1Y5T829_9PROT</name>
<dbReference type="GO" id="GO:0030288">
    <property type="term" value="C:outer membrane-bounded periplasmic space"/>
    <property type="evidence" value="ECO:0007669"/>
    <property type="project" value="TreeGrafter"/>
</dbReference>
<dbReference type="RefSeq" id="WP_176245039.1">
    <property type="nucleotide sequence ID" value="NZ_FWFR01000002.1"/>
</dbReference>
<reference evidence="5 6" key="1">
    <citation type="submission" date="2017-03" db="EMBL/GenBank/DDBJ databases">
        <authorList>
            <person name="Afonso C.L."/>
            <person name="Miller P.J."/>
            <person name="Scott M.A."/>
            <person name="Spackman E."/>
            <person name="Goraichik I."/>
            <person name="Dimitrov K.M."/>
            <person name="Suarez D.L."/>
            <person name="Swayne D.E."/>
        </authorList>
    </citation>
    <scope>NUCLEOTIDE SEQUENCE [LARGE SCALE GENOMIC DNA]</scope>
    <source>
        <strain evidence="5 6">CECT 7691</strain>
    </source>
</reference>
<dbReference type="FunCoup" id="A0A1Y5T829">
    <property type="interactions" value="83"/>
</dbReference>
<protein>
    <submittedName>
        <fullName evidence="5">Oligopeptide-binding protein AppA</fullName>
    </submittedName>
</protein>
<dbReference type="GO" id="GO:1904680">
    <property type="term" value="F:peptide transmembrane transporter activity"/>
    <property type="evidence" value="ECO:0007669"/>
    <property type="project" value="TreeGrafter"/>
</dbReference>
<dbReference type="CDD" id="cd08497">
    <property type="entry name" value="MbnE-like"/>
    <property type="match status" value="1"/>
</dbReference>
<dbReference type="GO" id="GO:0042884">
    <property type="term" value="P:microcin transport"/>
    <property type="evidence" value="ECO:0007669"/>
    <property type="project" value="TreeGrafter"/>
</dbReference>
<dbReference type="PANTHER" id="PTHR30290:SF64">
    <property type="entry name" value="ABC TRANSPORTER PERIPLASMIC BINDING PROTEIN"/>
    <property type="match status" value="1"/>
</dbReference>
<dbReference type="EMBL" id="FWFR01000002">
    <property type="protein sequence ID" value="SLN57987.1"/>
    <property type="molecule type" value="Genomic_DNA"/>
</dbReference>
<gene>
    <name evidence="5" type="primary">appA_2</name>
    <name evidence="5" type="ORF">OCH7691_02559</name>
</gene>
<dbReference type="InterPro" id="IPR039424">
    <property type="entry name" value="SBP_5"/>
</dbReference>
<dbReference type="InterPro" id="IPR030678">
    <property type="entry name" value="Peptide/Ni-bd"/>
</dbReference>
<proteinExistence type="inferred from homology"/>
<keyword evidence="3" id="KW-0732">Signal</keyword>
<dbReference type="Gene3D" id="3.10.105.10">
    <property type="entry name" value="Dipeptide-binding Protein, Domain 3"/>
    <property type="match status" value="1"/>
</dbReference>
<dbReference type="Proteomes" id="UP000193200">
    <property type="component" value="Unassembled WGS sequence"/>
</dbReference>
<dbReference type="Pfam" id="PF00496">
    <property type="entry name" value="SBP_bac_5"/>
    <property type="match status" value="1"/>
</dbReference>
<dbReference type="InParanoid" id="A0A1Y5T829"/>
<comment type="similarity">
    <text evidence="2">Belongs to the bacterial solute-binding protein 5 family.</text>
</comment>
<organism evidence="5 6">
    <name type="scientific">Oceanibacterium hippocampi</name>
    <dbReference type="NCBI Taxonomy" id="745714"/>
    <lineage>
        <taxon>Bacteria</taxon>
        <taxon>Pseudomonadati</taxon>
        <taxon>Pseudomonadota</taxon>
        <taxon>Alphaproteobacteria</taxon>
        <taxon>Sneathiellales</taxon>
        <taxon>Sneathiellaceae</taxon>
        <taxon>Oceanibacterium</taxon>
    </lineage>
</organism>
<accession>A0A1Y5T829</accession>
<evidence type="ECO:0000313" key="5">
    <source>
        <dbReference type="EMBL" id="SLN57987.1"/>
    </source>
</evidence>
<dbReference type="InterPro" id="IPR000914">
    <property type="entry name" value="SBP_5_dom"/>
</dbReference>